<feature type="compositionally biased region" description="Basic and acidic residues" evidence="1">
    <location>
        <begin position="1388"/>
        <end position="1408"/>
    </location>
</feature>
<dbReference type="InParanoid" id="E9G7V6"/>
<name>E9G7V6_DAPPU</name>
<protein>
    <recommendedName>
        <fullName evidence="4">Separase</fullName>
    </recommendedName>
</protein>
<evidence type="ECO:0000313" key="2">
    <source>
        <dbReference type="EMBL" id="EFX84547.1"/>
    </source>
</evidence>
<feature type="compositionally biased region" description="Basic residues" evidence="1">
    <location>
        <begin position="1350"/>
        <end position="1360"/>
    </location>
</feature>
<organism evidence="2 3">
    <name type="scientific">Daphnia pulex</name>
    <name type="common">Water flea</name>
    <dbReference type="NCBI Taxonomy" id="6669"/>
    <lineage>
        <taxon>Eukaryota</taxon>
        <taxon>Metazoa</taxon>
        <taxon>Ecdysozoa</taxon>
        <taxon>Arthropoda</taxon>
        <taxon>Crustacea</taxon>
        <taxon>Branchiopoda</taxon>
        <taxon>Diplostraca</taxon>
        <taxon>Cladocera</taxon>
        <taxon>Anomopoda</taxon>
        <taxon>Daphniidae</taxon>
        <taxon>Daphnia</taxon>
    </lineage>
</organism>
<sequence>MNPSYEITTCLKSRHFEKAATLLKAHQTVIDGRTTFKLMRYLVTQLKINSSNIEDEDSVKEFMQDCCATLDQSQDLTADDSEFTQGLVSLYHLVTLSLTSSFKSEISVLSKTILVCLRKADKSLNDVQSIAANVYLQIWKIANKVNSELCFSYRSVALLILVHGGSTHWNRLIEKLITDVQEPSNTSFQLAESIFDELLSYCNNLKLKESYCVSSLLQVWTFLVLSSHSSNQHQDRTSKLKLFAMEIQEHCQIFSIIDLVLNLFGDSDDASDEVDFSLPKWNNFFTKDFEIVFIRITMLSLSSSSCVVRSQSAETKWNRTNQIISTLNVLLYFCQESDRLGAVVKANLQMEPINLRITCLTRAFSVALHLLKLDFSKIFVCQRVIHEIDKLYKQGIVEQSKSSSNCFSNAEYFANNLAVISNHNSDHVNAVKYYRKALEYHIINVSDLQVSSGELSTYFSSRLLVLYDNRKAARDWDGIIEDFALCFSKFYDYCEAKIRFRCKSQTIEQHLLVAWSRFKRDVYQCSTPSCERFLKMTVLDVFKQINVTFDNDSAWRLLFEEYRMLDQRIGPMPKAAFSVVAQQASTLAKSPFQKGVSSFFLSRKGDDFVQRHKAAKKAIAKLSGQTTMADCKSQGQVYIALAYLELFVSQQEILKKKTEEEMESLGPLIQSSSNVEVQSGEDGTNLQSDGSSVDAVSYSYLKLEMELKNQEWMVKCLQQWEELVQFGWSPDQYSNIIFTCLKSLGYYFSLIGNSFFSARAWSLSLKLAESVNSNEELVLSASQLLRLGWKVENCVLLRCKELVEKKELVTQDQLFFHLSWAWFQYLQHNFAEAWQILDEQVLQSSSINTESPTKSMLLLISQANLLRSLLAVLPEELSHIPPSDDIGPVQAGVKAGQSAYATLRGYVGYAQQYGWDYYGQEWNILGNFLVAAINISRIYLYIAAPREARFFLKEALNAAQKHVSVLRTAEALLVLCNLDLMLDNTIDCQSKLVLICHLMGVAPPVIPDSENIAPSAGKKSFETPASPVQLKTDRRKGIAARNVPEIPIQVQQDATQRALQLPLNHQGASPNTKAREVSDGIFPQHISDCICLICSGELTMSIRIAALSVQSKLWSLLGFQDLATEDFLKGRQLVQSICSRLRSSTKPVAAKKSSKRLFEVPDCLKINETWAQYKMHWFQPPVVTGMELFLENAMHRLVTESTTIPLSELLDPVKAVMYDFYLGPLEHRVMKLTSAIATISLQQPTCFTTPEQKCKIMVEEEDDDIIILEGGLAPKTPAFGLRKPLEIPAPRRVRRNLMAVKIDDTITIDDDEDSDGGFSRRRLGKPQKAILYSSDSDSDLLPPTPPTVKAPKKTKAVVKKKTQEMPSPTAEFTVPPVVKTYSKRKNLKSSDSKSEDLDIRPEKEKRSAADITKPPGKTASSSKAKAEADLDPQQPAASAPVEKKFFKSRLASSSSKKDLEVADLSSKLAATKINPENTETKETRPKRTTRSTRK</sequence>
<gene>
    <name evidence="2" type="ORF">DAPPUDRAFT_314898</name>
</gene>
<dbReference type="OrthoDB" id="6345470at2759"/>
<keyword evidence="3" id="KW-1185">Reference proteome</keyword>
<dbReference type="KEGG" id="dpx:DAPPUDRAFT_314898"/>
<feature type="region of interest" description="Disordered" evidence="1">
    <location>
        <begin position="1309"/>
        <end position="1371"/>
    </location>
</feature>
<evidence type="ECO:0000256" key="1">
    <source>
        <dbReference type="SAM" id="MobiDB-lite"/>
    </source>
</evidence>
<accession>E9G7V6</accession>
<feature type="region of interest" description="Disordered" evidence="1">
    <location>
        <begin position="1383"/>
        <end position="1494"/>
    </location>
</feature>
<dbReference type="Proteomes" id="UP000000305">
    <property type="component" value="Unassembled WGS sequence"/>
</dbReference>
<dbReference type="EMBL" id="GL732534">
    <property type="protein sequence ID" value="EFX84547.1"/>
    <property type="molecule type" value="Genomic_DNA"/>
</dbReference>
<dbReference type="STRING" id="6669.E9G7V6"/>
<reference evidence="2 3" key="1">
    <citation type="journal article" date="2011" name="Science">
        <title>The ecoresponsive genome of Daphnia pulex.</title>
        <authorList>
            <person name="Colbourne J.K."/>
            <person name="Pfrender M.E."/>
            <person name="Gilbert D."/>
            <person name="Thomas W.K."/>
            <person name="Tucker A."/>
            <person name="Oakley T.H."/>
            <person name="Tokishita S."/>
            <person name="Aerts A."/>
            <person name="Arnold G.J."/>
            <person name="Basu M.K."/>
            <person name="Bauer D.J."/>
            <person name="Caceres C.E."/>
            <person name="Carmel L."/>
            <person name="Casola C."/>
            <person name="Choi J.H."/>
            <person name="Detter J.C."/>
            <person name="Dong Q."/>
            <person name="Dusheyko S."/>
            <person name="Eads B.D."/>
            <person name="Frohlich T."/>
            <person name="Geiler-Samerotte K.A."/>
            <person name="Gerlach D."/>
            <person name="Hatcher P."/>
            <person name="Jogdeo S."/>
            <person name="Krijgsveld J."/>
            <person name="Kriventseva E.V."/>
            <person name="Kultz D."/>
            <person name="Laforsch C."/>
            <person name="Lindquist E."/>
            <person name="Lopez J."/>
            <person name="Manak J.R."/>
            <person name="Muller J."/>
            <person name="Pangilinan J."/>
            <person name="Patwardhan R.P."/>
            <person name="Pitluck S."/>
            <person name="Pritham E.J."/>
            <person name="Rechtsteiner A."/>
            <person name="Rho M."/>
            <person name="Rogozin I.B."/>
            <person name="Sakarya O."/>
            <person name="Salamov A."/>
            <person name="Schaack S."/>
            <person name="Shapiro H."/>
            <person name="Shiga Y."/>
            <person name="Skalitzky C."/>
            <person name="Smith Z."/>
            <person name="Souvorov A."/>
            <person name="Sung W."/>
            <person name="Tang Z."/>
            <person name="Tsuchiya D."/>
            <person name="Tu H."/>
            <person name="Vos H."/>
            <person name="Wang M."/>
            <person name="Wolf Y.I."/>
            <person name="Yamagata H."/>
            <person name="Yamada T."/>
            <person name="Ye Y."/>
            <person name="Shaw J.R."/>
            <person name="Andrews J."/>
            <person name="Crease T.J."/>
            <person name="Tang H."/>
            <person name="Lucas S.M."/>
            <person name="Robertson H.M."/>
            <person name="Bork P."/>
            <person name="Koonin E.V."/>
            <person name="Zdobnov E.M."/>
            <person name="Grigoriev I.V."/>
            <person name="Lynch M."/>
            <person name="Boore J.L."/>
        </authorList>
    </citation>
    <scope>NUCLEOTIDE SEQUENCE [LARGE SCALE GENOMIC DNA]</scope>
</reference>
<dbReference type="HOGENOM" id="CLU_248995_0_0_1"/>
<evidence type="ECO:0008006" key="4">
    <source>
        <dbReference type="Google" id="ProtNLM"/>
    </source>
</evidence>
<evidence type="ECO:0000313" key="3">
    <source>
        <dbReference type="Proteomes" id="UP000000305"/>
    </source>
</evidence>
<proteinExistence type="predicted"/>